<dbReference type="AlphaFoldDB" id="A0A562U526"/>
<feature type="transmembrane region" description="Helical" evidence="1">
    <location>
        <begin position="20"/>
        <end position="39"/>
    </location>
</feature>
<dbReference type="EMBL" id="VLLI01000005">
    <property type="protein sequence ID" value="TWJ00936.1"/>
    <property type="molecule type" value="Genomic_DNA"/>
</dbReference>
<protein>
    <submittedName>
        <fullName evidence="2">Uncharacterized protein</fullName>
    </submittedName>
</protein>
<gene>
    <name evidence="2" type="ORF">JN11_02199</name>
</gene>
<evidence type="ECO:0000313" key="2">
    <source>
        <dbReference type="EMBL" id="TWJ00936.1"/>
    </source>
</evidence>
<reference evidence="2 3" key="1">
    <citation type="submission" date="2019-07" db="EMBL/GenBank/DDBJ databases">
        <title>Genomic Encyclopedia of Archaeal and Bacterial Type Strains, Phase II (KMG-II): from individual species to whole genera.</title>
        <authorList>
            <person name="Goeker M."/>
        </authorList>
    </citation>
    <scope>NUCLEOTIDE SEQUENCE [LARGE SCALE GENOMIC DNA]</scope>
    <source>
        <strain evidence="2 3">ATCC BAA-1854</strain>
    </source>
</reference>
<keyword evidence="1" id="KW-0812">Transmembrane</keyword>
<evidence type="ECO:0000313" key="3">
    <source>
        <dbReference type="Proteomes" id="UP000317010"/>
    </source>
</evidence>
<evidence type="ECO:0000256" key="1">
    <source>
        <dbReference type="SAM" id="Phobius"/>
    </source>
</evidence>
<comment type="caution">
    <text evidence="2">The sequence shown here is derived from an EMBL/GenBank/DDBJ whole genome shotgun (WGS) entry which is preliminary data.</text>
</comment>
<sequence>MKKDYKTEIERKGKSTKQGMVVLVIFIILFLIVMVRVALRSDLGDTLSNGMPSDNDAFTIAKDYIKTTSSSTDIRFTDDSFRGDHEADSVYVIKSTYESGPNTDKTNFSITLKYHGGNKLNNSSWSVISLIADN</sequence>
<accession>A0A562U526</accession>
<dbReference type="RefSeq" id="WP_144912434.1">
    <property type="nucleotide sequence ID" value="NZ_VLLI01000005.1"/>
</dbReference>
<keyword evidence="3" id="KW-1185">Reference proteome</keyword>
<dbReference type="Proteomes" id="UP000317010">
    <property type="component" value="Unassembled WGS sequence"/>
</dbReference>
<organism evidence="2 3">
    <name type="scientific">Mucilaginibacter frigoritolerans</name>
    <dbReference type="NCBI Taxonomy" id="652788"/>
    <lineage>
        <taxon>Bacteria</taxon>
        <taxon>Pseudomonadati</taxon>
        <taxon>Bacteroidota</taxon>
        <taxon>Sphingobacteriia</taxon>
        <taxon>Sphingobacteriales</taxon>
        <taxon>Sphingobacteriaceae</taxon>
        <taxon>Mucilaginibacter</taxon>
    </lineage>
</organism>
<keyword evidence="1" id="KW-0472">Membrane</keyword>
<dbReference type="OrthoDB" id="799349at2"/>
<name>A0A562U526_9SPHI</name>
<proteinExistence type="predicted"/>
<keyword evidence="1" id="KW-1133">Transmembrane helix</keyword>